<name>A0A090Z4I6_9BACI</name>
<dbReference type="PATRIC" id="fig|1405.8.peg.285"/>
<keyword evidence="1" id="KW-0732">Signal</keyword>
<gene>
    <name evidence="2" type="ORF">DJ93_123</name>
</gene>
<evidence type="ECO:0000256" key="1">
    <source>
        <dbReference type="SAM" id="SignalP"/>
    </source>
</evidence>
<feature type="signal peptide" evidence="1">
    <location>
        <begin position="1"/>
        <end position="24"/>
    </location>
</feature>
<reference evidence="2 3" key="1">
    <citation type="submission" date="2014-04" db="EMBL/GenBank/DDBJ databases">
        <authorList>
            <person name="Bishop-Lilly K.A."/>
            <person name="Broomall S.M."/>
            <person name="Chain P.S."/>
            <person name="Chertkov O."/>
            <person name="Coyne S.R."/>
            <person name="Daligault H.E."/>
            <person name="Davenport K.W."/>
            <person name="Erkkila T."/>
            <person name="Frey K.G."/>
            <person name="Gibbons H.S."/>
            <person name="Gu W."/>
            <person name="Jaissle J."/>
            <person name="Johnson S.L."/>
            <person name="Koroleva G.I."/>
            <person name="Ladner J.T."/>
            <person name="Lo C.-C."/>
            <person name="Minogue T.D."/>
            <person name="Munk C."/>
            <person name="Palacios G.F."/>
            <person name="Redden C.L."/>
            <person name="Rosenzweig C.N."/>
            <person name="Scholz M.B."/>
            <person name="Teshima H."/>
            <person name="Xu Y."/>
        </authorList>
    </citation>
    <scope>NUCLEOTIDE SEQUENCE [LARGE SCALE GENOMIC DNA]</scope>
    <source>
        <strain evidence="2 3">BHP</strain>
    </source>
</reference>
<dbReference type="EMBL" id="JMQC01000008">
    <property type="protein sequence ID" value="KFM99320.1"/>
    <property type="molecule type" value="Genomic_DNA"/>
</dbReference>
<evidence type="ECO:0000313" key="3">
    <source>
        <dbReference type="Proteomes" id="UP000029389"/>
    </source>
</evidence>
<sequence>MNKIVRLFLLFVFFQITTVNNVLANSNDKPKPFEQIYPENGYTTVEEAVREAERHFKQDLQRPFRVPPIEFTHYFGRFTDLEGETNDSFEVECISDQSPENHYKIDVRPVKHKIPIRDTHVLGVYKLKNDIQATYMNISGFNVLVFEKEN</sequence>
<feature type="chain" id="PRO_5001869406" description="Lipoprotein" evidence="1">
    <location>
        <begin position="25"/>
        <end position="150"/>
    </location>
</feature>
<organism evidence="2 3">
    <name type="scientific">Bacillus clarus</name>
    <dbReference type="NCBI Taxonomy" id="2338372"/>
    <lineage>
        <taxon>Bacteria</taxon>
        <taxon>Bacillati</taxon>
        <taxon>Bacillota</taxon>
        <taxon>Bacilli</taxon>
        <taxon>Bacillales</taxon>
        <taxon>Bacillaceae</taxon>
        <taxon>Bacillus</taxon>
        <taxon>Bacillus cereus group</taxon>
    </lineage>
</organism>
<comment type="caution">
    <text evidence="2">The sequence shown here is derived from an EMBL/GenBank/DDBJ whole genome shotgun (WGS) entry which is preliminary data.</text>
</comment>
<proteinExistence type="predicted"/>
<dbReference type="Proteomes" id="UP000029389">
    <property type="component" value="Unassembled WGS sequence"/>
</dbReference>
<dbReference type="RefSeq" id="WP_241484242.1">
    <property type="nucleotide sequence ID" value="NZ_JMQC01000008.1"/>
</dbReference>
<accession>A0A090Z4I6</accession>
<evidence type="ECO:0000313" key="2">
    <source>
        <dbReference type="EMBL" id="KFM99320.1"/>
    </source>
</evidence>
<protein>
    <recommendedName>
        <fullName evidence="4">Lipoprotein</fullName>
    </recommendedName>
</protein>
<evidence type="ECO:0008006" key="4">
    <source>
        <dbReference type="Google" id="ProtNLM"/>
    </source>
</evidence>
<dbReference type="AlphaFoldDB" id="A0A090Z4I6"/>